<name>A0A849SED4_UNCEI</name>
<keyword evidence="2" id="KW-0378">Hydrolase</keyword>
<dbReference type="SUPFAM" id="SSF53474">
    <property type="entry name" value="alpha/beta-Hydrolases"/>
    <property type="match status" value="1"/>
</dbReference>
<evidence type="ECO:0000313" key="2">
    <source>
        <dbReference type="EMBL" id="NOT32851.1"/>
    </source>
</evidence>
<protein>
    <submittedName>
        <fullName evidence="2">Alpha/beta hydrolase</fullName>
    </submittedName>
</protein>
<comment type="caution">
    <text evidence="2">The sequence shown here is derived from an EMBL/GenBank/DDBJ whole genome shotgun (WGS) entry which is preliminary data.</text>
</comment>
<feature type="domain" description="AB hydrolase-1" evidence="1">
    <location>
        <begin position="1"/>
        <end position="195"/>
    </location>
</feature>
<dbReference type="Gene3D" id="3.40.50.1820">
    <property type="entry name" value="alpha/beta hydrolase"/>
    <property type="match status" value="1"/>
</dbReference>
<dbReference type="Proteomes" id="UP000580839">
    <property type="component" value="Unassembled WGS sequence"/>
</dbReference>
<proteinExistence type="predicted"/>
<sequence>MWESQINTLAESGYRCIAYDRRGFGQSGRPSGGYDYDTFASDLNDLVTQLDLHDSVLAGFSMGGGEVASYLGRYGSSRVSKAMLLGAVPPFLLKTADNPEGVDPSVFDGMLAAVKQDRLGFLDQFFSNFYNAEPGAKHVGADLIAFSKWIAWGASPLVTQRCSVAFGTTDFRDDLKKIKIPTLIAHGDADRIVPFEVSARRSRTR</sequence>
<reference evidence="2 3" key="1">
    <citation type="submission" date="2020-04" db="EMBL/GenBank/DDBJ databases">
        <title>Metagenomic profiling of ammonia- and methane-oxidizing microorganisms in a Dutch drinking water treatment plant.</title>
        <authorList>
            <person name="Poghosyan L."/>
            <person name="Leucker S."/>
        </authorList>
    </citation>
    <scope>NUCLEOTIDE SEQUENCE [LARGE SCALE GENOMIC DNA]</scope>
    <source>
        <strain evidence="2">S-RSF-IL-03</strain>
    </source>
</reference>
<dbReference type="PRINTS" id="PR00111">
    <property type="entry name" value="ABHYDROLASE"/>
</dbReference>
<organism evidence="2 3">
    <name type="scientific">Eiseniibacteriota bacterium</name>
    <dbReference type="NCBI Taxonomy" id="2212470"/>
    <lineage>
        <taxon>Bacteria</taxon>
        <taxon>Candidatus Eiseniibacteriota</taxon>
    </lineage>
</organism>
<dbReference type="InterPro" id="IPR000073">
    <property type="entry name" value="AB_hydrolase_1"/>
</dbReference>
<dbReference type="PANTHER" id="PTHR43433">
    <property type="entry name" value="HYDROLASE, ALPHA/BETA FOLD FAMILY PROTEIN"/>
    <property type="match status" value="1"/>
</dbReference>
<dbReference type="Pfam" id="PF00561">
    <property type="entry name" value="Abhydrolase_1"/>
    <property type="match status" value="1"/>
</dbReference>
<dbReference type="GO" id="GO:0016787">
    <property type="term" value="F:hydrolase activity"/>
    <property type="evidence" value="ECO:0007669"/>
    <property type="project" value="UniProtKB-KW"/>
</dbReference>
<gene>
    <name evidence="2" type="ORF">HOP12_01640</name>
</gene>
<accession>A0A849SED4</accession>
<evidence type="ECO:0000313" key="3">
    <source>
        <dbReference type="Proteomes" id="UP000580839"/>
    </source>
</evidence>
<dbReference type="InterPro" id="IPR029058">
    <property type="entry name" value="AB_hydrolase_fold"/>
</dbReference>
<evidence type="ECO:0000259" key="1">
    <source>
        <dbReference type="Pfam" id="PF00561"/>
    </source>
</evidence>
<dbReference type="InterPro" id="IPR050471">
    <property type="entry name" value="AB_hydrolase"/>
</dbReference>
<dbReference type="EMBL" id="JABFRW010000019">
    <property type="protein sequence ID" value="NOT32851.1"/>
    <property type="molecule type" value="Genomic_DNA"/>
</dbReference>
<dbReference type="AlphaFoldDB" id="A0A849SED4"/>
<dbReference type="PANTHER" id="PTHR43433:SF4">
    <property type="entry name" value="NON-HEME CHLOROPEROXIDASE-RELATED"/>
    <property type="match status" value="1"/>
</dbReference>